<dbReference type="InParanoid" id="A0A5F9C971"/>
<evidence type="ECO:0000313" key="4">
    <source>
        <dbReference type="Proteomes" id="UP000001811"/>
    </source>
</evidence>
<dbReference type="Pfam" id="PF02093">
    <property type="entry name" value="Gag_p30"/>
    <property type="match status" value="1"/>
</dbReference>
<evidence type="ECO:0000256" key="1">
    <source>
        <dbReference type="SAM" id="MobiDB-lite"/>
    </source>
</evidence>
<feature type="compositionally biased region" description="Low complexity" evidence="1">
    <location>
        <begin position="102"/>
        <end position="113"/>
    </location>
</feature>
<dbReference type="GeneTree" id="ENSGT01140000282623"/>
<feature type="region of interest" description="Disordered" evidence="1">
    <location>
        <begin position="31"/>
        <end position="122"/>
    </location>
</feature>
<dbReference type="GO" id="GO:0019068">
    <property type="term" value="P:virion assembly"/>
    <property type="evidence" value="ECO:0007669"/>
    <property type="project" value="InterPro"/>
</dbReference>
<protein>
    <recommendedName>
        <fullName evidence="2">Core shell protein Gag P30 domain-containing protein</fullName>
    </recommendedName>
</protein>
<feature type="compositionally biased region" description="Pro residues" evidence="1">
    <location>
        <begin position="38"/>
        <end position="64"/>
    </location>
</feature>
<dbReference type="Proteomes" id="UP000001811">
    <property type="component" value="Chromosome 15"/>
</dbReference>
<dbReference type="Ensembl" id="ENSOCUT00000057430.1">
    <property type="protein sequence ID" value="ENSOCUP00000030418.1"/>
    <property type="gene ID" value="ENSOCUG00000032994.1"/>
</dbReference>
<dbReference type="Gene3D" id="1.10.375.10">
    <property type="entry name" value="Human Immunodeficiency Virus Type 1 Capsid Protein"/>
    <property type="match status" value="1"/>
</dbReference>
<sequence length="356" mass="39624">MALRKDHELCQSCRLDSVMLTSFELLSGVHCKAKPKEPPPSAPLDAPEPPCPQPPVEPTAPPSPEVWWSPNGIPSWRPRPSRSPSPRWSPRPNGSPRPNPNPSWSRSPSRRPSTGVSLGARVEGSGMFPLQEVIGPNGPTKIRVPFKMQDLNKMKAEMGSFTEDPDRWLEGWYKITGMSELTWKDVVFFLNTTLTHGEKQMVSQHANYYANALHRQDEGHPIAEAAIPIKEPSWNCNTPEGRKSRDHMLACLLAGLRAASKARPKNFNKLLMIEQGPQENPAAFLERLKEGLDKYMDLDPDSAVGNAILGDRLLTQATPDIRRKLQKSGLGLSTPFTDIIEAASIVHFIKDQENEE</sequence>
<name>A0A5F9C971_RABIT</name>
<feature type="domain" description="Core shell protein Gag P30" evidence="2">
    <location>
        <begin position="150"/>
        <end position="343"/>
    </location>
</feature>
<proteinExistence type="predicted"/>
<dbReference type="InterPro" id="IPR003036">
    <property type="entry name" value="Gag_P30"/>
</dbReference>
<dbReference type="InterPro" id="IPR008919">
    <property type="entry name" value="Retrov_capsid_N"/>
</dbReference>
<dbReference type="SMR" id="A0A5F9C971"/>
<keyword evidence="4" id="KW-1185">Reference proteome</keyword>
<dbReference type="SUPFAM" id="SSF47943">
    <property type="entry name" value="Retrovirus capsid protein, N-terminal core domain"/>
    <property type="match status" value="1"/>
</dbReference>
<evidence type="ECO:0000259" key="2">
    <source>
        <dbReference type="Pfam" id="PF02093"/>
    </source>
</evidence>
<dbReference type="InterPro" id="IPR050462">
    <property type="entry name" value="Retroviral_Gag-Pol_poly"/>
</dbReference>
<feature type="compositionally biased region" description="Pro residues" evidence="1">
    <location>
        <begin position="81"/>
        <end position="101"/>
    </location>
</feature>
<evidence type="ECO:0000313" key="3">
    <source>
        <dbReference type="Ensembl" id="ENSOCUP00000030418.1"/>
    </source>
</evidence>
<reference evidence="3 4" key="1">
    <citation type="journal article" date="2011" name="Nature">
        <title>A high-resolution map of human evolutionary constraint using 29 mammals.</title>
        <authorList>
            <person name="Lindblad-Toh K."/>
            <person name="Garber M."/>
            <person name="Zuk O."/>
            <person name="Lin M.F."/>
            <person name="Parker B.J."/>
            <person name="Washietl S."/>
            <person name="Kheradpour P."/>
            <person name="Ernst J."/>
            <person name="Jordan G."/>
            <person name="Mauceli E."/>
            <person name="Ward L.D."/>
            <person name="Lowe C.B."/>
            <person name="Holloway A.K."/>
            <person name="Clamp M."/>
            <person name="Gnerre S."/>
            <person name="Alfoldi J."/>
            <person name="Beal K."/>
            <person name="Chang J."/>
            <person name="Clawson H."/>
            <person name="Cuff J."/>
            <person name="Di Palma F."/>
            <person name="Fitzgerald S."/>
            <person name="Flicek P."/>
            <person name="Guttman M."/>
            <person name="Hubisz M.J."/>
            <person name="Jaffe D.B."/>
            <person name="Jungreis I."/>
            <person name="Kent W.J."/>
            <person name="Kostka D."/>
            <person name="Lara M."/>
            <person name="Martins A.L."/>
            <person name="Massingham T."/>
            <person name="Moltke I."/>
            <person name="Raney B.J."/>
            <person name="Rasmussen M.D."/>
            <person name="Robinson J."/>
            <person name="Stark A."/>
            <person name="Vilella A.J."/>
            <person name="Wen J."/>
            <person name="Xie X."/>
            <person name="Zody M.C."/>
            <person name="Baldwin J."/>
            <person name="Bloom T."/>
            <person name="Chin C.W."/>
            <person name="Heiman D."/>
            <person name="Nicol R."/>
            <person name="Nusbaum C."/>
            <person name="Young S."/>
            <person name="Wilkinson J."/>
            <person name="Worley K.C."/>
            <person name="Kovar C.L."/>
            <person name="Muzny D.M."/>
            <person name="Gibbs R.A."/>
            <person name="Cree A."/>
            <person name="Dihn H.H."/>
            <person name="Fowler G."/>
            <person name="Jhangiani S."/>
            <person name="Joshi V."/>
            <person name="Lee S."/>
            <person name="Lewis L.R."/>
            <person name="Nazareth L.V."/>
            <person name="Okwuonu G."/>
            <person name="Santibanez J."/>
            <person name="Warren W.C."/>
            <person name="Mardis E.R."/>
            <person name="Weinstock G.M."/>
            <person name="Wilson R.K."/>
            <person name="Delehaunty K."/>
            <person name="Dooling D."/>
            <person name="Fronik C."/>
            <person name="Fulton L."/>
            <person name="Fulton B."/>
            <person name="Graves T."/>
            <person name="Minx P."/>
            <person name="Sodergren E."/>
            <person name="Birney E."/>
            <person name="Margulies E.H."/>
            <person name="Herrero J."/>
            <person name="Green E.D."/>
            <person name="Haussler D."/>
            <person name="Siepel A."/>
            <person name="Goldman N."/>
            <person name="Pollard K.S."/>
            <person name="Pedersen J.S."/>
            <person name="Lander E.S."/>
            <person name="Kellis M."/>
        </authorList>
    </citation>
    <scope>NUCLEOTIDE SEQUENCE [LARGE SCALE GENOMIC DNA]</scope>
    <source>
        <strain evidence="3 4">Thorbecke inbred</strain>
    </source>
</reference>
<dbReference type="PANTHER" id="PTHR33166">
    <property type="entry name" value="GAG_P30 DOMAIN-CONTAINING PROTEIN"/>
    <property type="match status" value="1"/>
</dbReference>
<dbReference type="EMBL" id="AAGW02023144">
    <property type="status" value="NOT_ANNOTATED_CDS"/>
    <property type="molecule type" value="Genomic_DNA"/>
</dbReference>
<reference evidence="3" key="3">
    <citation type="submission" date="2025-09" db="UniProtKB">
        <authorList>
            <consortium name="Ensembl"/>
        </authorList>
    </citation>
    <scope>IDENTIFICATION</scope>
    <source>
        <strain evidence="3">Thorbecke</strain>
    </source>
</reference>
<organism evidence="3 4">
    <name type="scientific">Oryctolagus cuniculus</name>
    <name type="common">Rabbit</name>
    <dbReference type="NCBI Taxonomy" id="9986"/>
    <lineage>
        <taxon>Eukaryota</taxon>
        <taxon>Metazoa</taxon>
        <taxon>Chordata</taxon>
        <taxon>Craniata</taxon>
        <taxon>Vertebrata</taxon>
        <taxon>Euteleostomi</taxon>
        <taxon>Mammalia</taxon>
        <taxon>Eutheria</taxon>
        <taxon>Euarchontoglires</taxon>
        <taxon>Glires</taxon>
        <taxon>Lagomorpha</taxon>
        <taxon>Leporidae</taxon>
        <taxon>Oryctolagus</taxon>
    </lineage>
</organism>
<dbReference type="AlphaFoldDB" id="A0A5F9C971"/>
<reference evidence="3" key="2">
    <citation type="submission" date="2025-08" db="UniProtKB">
        <authorList>
            <consortium name="Ensembl"/>
        </authorList>
    </citation>
    <scope>IDENTIFICATION</scope>
    <source>
        <strain evidence="3">Thorbecke</strain>
    </source>
</reference>
<accession>A0A5F9C971</accession>